<dbReference type="EMBL" id="RSCD01000012">
    <property type="protein sequence ID" value="RSH89725.1"/>
    <property type="molecule type" value="Genomic_DNA"/>
</dbReference>
<feature type="region of interest" description="Disordered" evidence="1">
    <location>
        <begin position="38"/>
        <end position="65"/>
    </location>
</feature>
<feature type="region of interest" description="Disordered" evidence="1">
    <location>
        <begin position="181"/>
        <end position="212"/>
    </location>
</feature>
<protein>
    <submittedName>
        <fullName evidence="2">Uncharacterized protein</fullName>
    </submittedName>
</protein>
<organism evidence="2 3">
    <name type="scientific">Saitozyma podzolica</name>
    <dbReference type="NCBI Taxonomy" id="1890683"/>
    <lineage>
        <taxon>Eukaryota</taxon>
        <taxon>Fungi</taxon>
        <taxon>Dikarya</taxon>
        <taxon>Basidiomycota</taxon>
        <taxon>Agaricomycotina</taxon>
        <taxon>Tremellomycetes</taxon>
        <taxon>Tremellales</taxon>
        <taxon>Trimorphomycetaceae</taxon>
        <taxon>Saitozyma</taxon>
    </lineage>
</organism>
<feature type="compositionally biased region" description="Polar residues" evidence="1">
    <location>
        <begin position="187"/>
        <end position="198"/>
    </location>
</feature>
<sequence length="212" mass="23553">MLLQVLENNRPTGHQYSIVLIRHRTVFSRWAYEPDPRFARESAPSPEPEDQELDRAQNRSGNRYGLVTSASNEYGLVTSTSTEYEVELHDFVGRPNEPNFSPSDVRLPQWPSSLSPHALADLAAPTSSNDEPSSWTEALNSLEAEQWQAAAEAEMRSLEKAKVFDLVPRSTTRGRVVTSKLDWSLEASPSKQGSTTTDEVGDEEAGVGAQHR</sequence>
<dbReference type="AlphaFoldDB" id="A0A427YEX2"/>
<evidence type="ECO:0000313" key="3">
    <source>
        <dbReference type="Proteomes" id="UP000279259"/>
    </source>
</evidence>
<evidence type="ECO:0000313" key="2">
    <source>
        <dbReference type="EMBL" id="RSH89725.1"/>
    </source>
</evidence>
<name>A0A427YEX2_9TREE</name>
<dbReference type="STRING" id="1890683.A0A427YEX2"/>
<accession>A0A427YEX2</accession>
<reference evidence="2 3" key="1">
    <citation type="submission" date="2018-11" db="EMBL/GenBank/DDBJ databases">
        <title>Genome sequence of Saitozyma podzolica DSM 27192.</title>
        <authorList>
            <person name="Aliyu H."/>
            <person name="Gorte O."/>
            <person name="Ochsenreither K."/>
        </authorList>
    </citation>
    <scope>NUCLEOTIDE SEQUENCE [LARGE SCALE GENOMIC DNA]</scope>
    <source>
        <strain evidence="2 3">DSM 27192</strain>
    </source>
</reference>
<dbReference type="Proteomes" id="UP000279259">
    <property type="component" value="Unassembled WGS sequence"/>
</dbReference>
<evidence type="ECO:0000256" key="1">
    <source>
        <dbReference type="SAM" id="MobiDB-lite"/>
    </source>
</evidence>
<gene>
    <name evidence="2" type="ORF">EHS25_001710</name>
</gene>
<keyword evidence="3" id="KW-1185">Reference proteome</keyword>
<proteinExistence type="predicted"/>
<comment type="caution">
    <text evidence="2">The sequence shown here is derived from an EMBL/GenBank/DDBJ whole genome shotgun (WGS) entry which is preliminary data.</text>
</comment>